<comment type="PTM">
    <text evidence="1">The lysine tyrosylquinone cross-link (LTQ) is generated by condensation of the epsilon-amino group of a lysine with a topaquinone produced by oxidation of tyrosine.</text>
</comment>
<dbReference type="GO" id="GO:0030199">
    <property type="term" value="P:collagen fibril organization"/>
    <property type="evidence" value="ECO:0007669"/>
    <property type="project" value="TreeGrafter"/>
</dbReference>
<accession>A0A8D2JEK7</accession>
<comment type="subcellular location">
    <subcellularLocation>
        <location evidence="1">Secreted</location>
        <location evidence="1">Extracellular space</location>
    </subcellularLocation>
</comment>
<keyword evidence="1" id="KW-0886">LTQ</keyword>
<comment type="similarity">
    <text evidence="1">Belongs to the lysyl oxidase family.</text>
</comment>
<dbReference type="EC" id="1.4.3.13" evidence="1"/>
<dbReference type="GO" id="GO:0005615">
    <property type="term" value="C:extracellular space"/>
    <property type="evidence" value="ECO:0007669"/>
    <property type="project" value="UniProtKB-UniRule"/>
</dbReference>
<evidence type="ECO:0000313" key="3">
    <source>
        <dbReference type="Proteomes" id="UP000694545"/>
    </source>
</evidence>
<keyword evidence="1" id="KW-0560">Oxidoreductase</keyword>
<dbReference type="GO" id="GO:0005507">
    <property type="term" value="F:copper ion binding"/>
    <property type="evidence" value="ECO:0007669"/>
    <property type="project" value="UniProtKB-UniRule"/>
</dbReference>
<keyword evidence="1" id="KW-0186">Copper</keyword>
<dbReference type="InterPro" id="IPR001695">
    <property type="entry name" value="Lysyl_oxidase"/>
</dbReference>
<dbReference type="InterPro" id="IPR050912">
    <property type="entry name" value="LOX-like_protein"/>
</dbReference>
<dbReference type="AlphaFoldDB" id="A0A8D2JEK7"/>
<dbReference type="GO" id="GO:0004720">
    <property type="term" value="F:protein-lysine 6-oxidase activity"/>
    <property type="evidence" value="ECO:0007669"/>
    <property type="project" value="UniProtKB-UniRule"/>
</dbReference>
<evidence type="ECO:0000256" key="1">
    <source>
        <dbReference type="RuleBase" id="RU367046"/>
    </source>
</evidence>
<keyword evidence="1" id="KW-0801">TPQ</keyword>
<dbReference type="Proteomes" id="UP000694545">
    <property type="component" value="Unplaced"/>
</dbReference>
<proteinExistence type="inferred from homology"/>
<comment type="function">
    <text evidence="1">Mediates the post-translational oxidative deamination of lysine residues on target proteins leading to the formation of deaminated lysine (allysine).</text>
</comment>
<dbReference type="Ensembl" id="ENSVKKT00000011623.1">
    <property type="protein sequence ID" value="ENSVKKP00000011356.1"/>
    <property type="gene ID" value="ENSVKKG00000007915.1"/>
</dbReference>
<dbReference type="Pfam" id="PF01186">
    <property type="entry name" value="Lysyl_oxidase"/>
    <property type="match status" value="1"/>
</dbReference>
<dbReference type="PRINTS" id="PR00074">
    <property type="entry name" value="LYSYLOXIDASE"/>
</dbReference>
<dbReference type="PANTHER" id="PTHR45817:SF10">
    <property type="entry name" value="LYSYL OXIDASE HOMOLOG"/>
    <property type="match status" value="1"/>
</dbReference>
<keyword evidence="1" id="KW-0964">Secreted</keyword>
<dbReference type="PANTHER" id="PTHR45817">
    <property type="entry name" value="LYSYL OXIDASE-LIKE-RELATED"/>
    <property type="match status" value="1"/>
</dbReference>
<name>A0A8D2JEK7_VARKO</name>
<keyword evidence="3" id="KW-1185">Reference proteome</keyword>
<comment type="catalytic activity">
    <reaction evidence="1">
        <text>L-lysyl-[protein] + O2 + H2O = (S)-2-amino-6-oxohexanoyl-[protein] + H2O2 + NH4(+)</text>
        <dbReference type="Rhea" id="RHEA:24544"/>
        <dbReference type="Rhea" id="RHEA-COMP:9752"/>
        <dbReference type="Rhea" id="RHEA-COMP:12448"/>
        <dbReference type="ChEBI" id="CHEBI:15377"/>
        <dbReference type="ChEBI" id="CHEBI:15379"/>
        <dbReference type="ChEBI" id="CHEBI:16240"/>
        <dbReference type="ChEBI" id="CHEBI:28938"/>
        <dbReference type="ChEBI" id="CHEBI:29969"/>
        <dbReference type="ChEBI" id="CHEBI:131803"/>
        <dbReference type="EC" id="1.4.3.13"/>
    </reaction>
</comment>
<protein>
    <recommendedName>
        <fullName evidence="1">Lysyl oxidase homolog</fullName>
        <ecNumber evidence="1">1.4.3.13</ecNumber>
    </recommendedName>
</protein>
<sequence>LACGRTQHLGGPGVLLSARVEGLLGAVSQGWPGQVSAPSCRSAYRPGVSKISYRVLLRFPQRVKNQGTADFLPVKPQTEWEWHSCHQHFHSMDAFSNYDLLDAASHQKVAEGHKASFCLEDTSCDSGVRRRYACTAHTQGLGPGCYDTYHANIDCQWIDITDVPPGNYILKVTVNPDLLVAELDFTNNVVRCDVRYTGSYVDTRNCRITRYTWGEARGCASTWQWMNRFSEHESSLLIISFGKILPLFVNSTLGDNHDHGHVPA</sequence>
<reference evidence="2" key="1">
    <citation type="submission" date="2025-08" db="UniProtKB">
        <authorList>
            <consortium name="Ensembl"/>
        </authorList>
    </citation>
    <scope>IDENTIFICATION</scope>
</reference>
<evidence type="ECO:0000313" key="2">
    <source>
        <dbReference type="Ensembl" id="ENSVKKP00000011356.1"/>
    </source>
</evidence>
<keyword evidence="1" id="KW-0479">Metal-binding</keyword>
<comment type="cofactor">
    <cofactor evidence="1">
        <name>Cu cation</name>
        <dbReference type="ChEBI" id="CHEBI:23378"/>
    </cofactor>
</comment>
<organism evidence="2 3">
    <name type="scientific">Varanus komodoensis</name>
    <name type="common">Komodo dragon</name>
    <dbReference type="NCBI Taxonomy" id="61221"/>
    <lineage>
        <taxon>Eukaryota</taxon>
        <taxon>Metazoa</taxon>
        <taxon>Chordata</taxon>
        <taxon>Craniata</taxon>
        <taxon>Vertebrata</taxon>
        <taxon>Euteleostomi</taxon>
        <taxon>Lepidosauria</taxon>
        <taxon>Squamata</taxon>
        <taxon>Bifurcata</taxon>
        <taxon>Unidentata</taxon>
        <taxon>Episquamata</taxon>
        <taxon>Toxicofera</taxon>
        <taxon>Anguimorpha</taxon>
        <taxon>Paleoanguimorpha</taxon>
        <taxon>Varanoidea</taxon>
        <taxon>Varanidae</taxon>
        <taxon>Varanus</taxon>
    </lineage>
</organism>
<reference evidence="2" key="2">
    <citation type="submission" date="2025-09" db="UniProtKB">
        <authorList>
            <consortium name="Ensembl"/>
        </authorList>
    </citation>
    <scope>IDENTIFICATION</scope>
</reference>